<dbReference type="EMBL" id="CBTN010000168">
    <property type="protein sequence ID" value="CDH61281.1"/>
    <property type="molecule type" value="Genomic_DNA"/>
</dbReference>
<organism evidence="1 2">
    <name type="scientific">Lichtheimia corymbifera JMRC:FSU:9682</name>
    <dbReference type="NCBI Taxonomy" id="1263082"/>
    <lineage>
        <taxon>Eukaryota</taxon>
        <taxon>Fungi</taxon>
        <taxon>Fungi incertae sedis</taxon>
        <taxon>Mucoromycota</taxon>
        <taxon>Mucoromycotina</taxon>
        <taxon>Mucoromycetes</taxon>
        <taxon>Mucorales</taxon>
        <taxon>Lichtheimiaceae</taxon>
        <taxon>Lichtheimia</taxon>
    </lineage>
</organism>
<dbReference type="Gene3D" id="3.80.10.10">
    <property type="entry name" value="Ribonuclease Inhibitor"/>
    <property type="match status" value="2"/>
</dbReference>
<sequence length="669" mass="75571">MTISVDSIAVDDLRMAASQGEHDRVISDSKAICKQLLNLHLQTLDIEARSYVACAKITQALTIATTMQQMAPASALGYLCEGYIHTQQGCFSAAARVYDTAFQHVPLTDPLYERLEKEKSTALERSSRSMDIIARLPNDVNYRIFELLFTGCLYEEYCQYLLVSSTWRQSIFQSGQLQAIIEDGVPFEETNPVIIESFQHVRTIEYLNCDLPFYMLRKEDTSFESLTSLVIERSAFGKVGEGIRTLHTIGSTLTTLVLRDYSSLDQPLYLNDILKSCPHLVSLACITNVRLSPLEDTYPALLQLTLHPMIQPIDSNLLLDILPRFPFLQKLDVTNVPTSMPITIINTSYRSLQVLRYGDSKVTFRRERFTSSPGHGLRKLDINNKKHNYSLEDILPLLISHHHTLETLFIQLHVGTSGSQSLYEAMNKNDSIRFSNLHTMHVKCMSNPRQDSLFLDMMAWVIQRAPFVKDVILARYAVYPPLMRALAQCVSLQSLATDTLITFPPKDRPDGYDQVFAQFIKDHVNITANHGGSLLQTIEVGIVNIDDMMVQSIGGLKSLRMLMLDSCHPIDASFVPLFEALTSGCHGLHTLSLRAGTYGHLKICNDVLYLLRACRNLQYLNTMADLSESISGTLCLIQCPRLDYVALRRSRLDTEVIQALKERIRDVWC</sequence>
<name>A0A068SIP6_9FUNG</name>
<reference evidence="1" key="1">
    <citation type="submission" date="2013-08" db="EMBL/GenBank/DDBJ databases">
        <title>Gene expansion shapes genome architecture in the human pathogen Lichtheimia corymbifera: an evolutionary genomics analysis in the ancient terrestrial Mucorales (Mucoromycotina).</title>
        <authorList>
            <person name="Schwartze V.U."/>
            <person name="Winter S."/>
            <person name="Shelest E."/>
            <person name="Marcet-Houben M."/>
            <person name="Horn F."/>
            <person name="Wehner S."/>
            <person name="Hoffmann K."/>
            <person name="Riege K."/>
            <person name="Sammeth M."/>
            <person name="Nowrousian M."/>
            <person name="Valiante V."/>
            <person name="Linde J."/>
            <person name="Jacobsen I.D."/>
            <person name="Marz M."/>
            <person name="Brakhage A.A."/>
            <person name="Gabaldon T."/>
            <person name="Bocker S."/>
            <person name="Voigt K."/>
        </authorList>
    </citation>
    <scope>NUCLEOTIDE SEQUENCE [LARGE SCALE GENOMIC DNA]</scope>
    <source>
        <strain evidence="1">FSU 9682</strain>
    </source>
</reference>
<dbReference type="VEuPathDB" id="FungiDB:LCOR_12060.1"/>
<evidence type="ECO:0000313" key="1">
    <source>
        <dbReference type="EMBL" id="CDH61281.1"/>
    </source>
</evidence>
<accession>A0A068SIP6</accession>
<dbReference type="Proteomes" id="UP000027586">
    <property type="component" value="Unassembled WGS sequence"/>
</dbReference>
<evidence type="ECO:0000313" key="2">
    <source>
        <dbReference type="Proteomes" id="UP000027586"/>
    </source>
</evidence>
<keyword evidence="2" id="KW-1185">Reference proteome</keyword>
<protein>
    <recommendedName>
        <fullName evidence="3">F-box domain-containing protein</fullName>
    </recommendedName>
</protein>
<evidence type="ECO:0008006" key="3">
    <source>
        <dbReference type="Google" id="ProtNLM"/>
    </source>
</evidence>
<dbReference type="InterPro" id="IPR032675">
    <property type="entry name" value="LRR_dom_sf"/>
</dbReference>
<dbReference type="AlphaFoldDB" id="A0A068SIP6"/>
<comment type="caution">
    <text evidence="1">The sequence shown here is derived from an EMBL/GenBank/DDBJ whole genome shotgun (WGS) entry which is preliminary data.</text>
</comment>
<dbReference type="SUPFAM" id="SSF52047">
    <property type="entry name" value="RNI-like"/>
    <property type="match status" value="2"/>
</dbReference>
<proteinExistence type="predicted"/>
<gene>
    <name evidence="1" type="ORF">LCOR_12060.1</name>
</gene>
<dbReference type="OrthoDB" id="2268961at2759"/>